<protein>
    <submittedName>
        <fullName evidence="1">Uncharacterized protein</fullName>
    </submittedName>
</protein>
<dbReference type="AlphaFoldDB" id="A0A368G036"/>
<comment type="caution">
    <text evidence="1">The sequence shown here is derived from an EMBL/GenBank/DDBJ whole genome shotgun (WGS) entry which is preliminary data.</text>
</comment>
<reference evidence="1 2" key="1">
    <citation type="submission" date="2014-10" db="EMBL/GenBank/DDBJ databases">
        <title>Draft genome of the hookworm Ancylostoma caninum.</title>
        <authorList>
            <person name="Mitreva M."/>
        </authorList>
    </citation>
    <scope>NUCLEOTIDE SEQUENCE [LARGE SCALE GENOMIC DNA]</scope>
    <source>
        <strain evidence="1 2">Baltimore</strain>
    </source>
</reference>
<name>A0A368G036_ANCCA</name>
<evidence type="ECO:0000313" key="2">
    <source>
        <dbReference type="Proteomes" id="UP000252519"/>
    </source>
</evidence>
<dbReference type="EMBL" id="JOJR01000438">
    <property type="protein sequence ID" value="RCN37833.1"/>
    <property type="molecule type" value="Genomic_DNA"/>
</dbReference>
<gene>
    <name evidence="1" type="ORF">ANCCAN_16248</name>
</gene>
<keyword evidence="2" id="KW-1185">Reference proteome</keyword>
<dbReference type="Proteomes" id="UP000252519">
    <property type="component" value="Unassembled WGS sequence"/>
</dbReference>
<accession>A0A368G036</accession>
<evidence type="ECO:0000313" key="1">
    <source>
        <dbReference type="EMBL" id="RCN37833.1"/>
    </source>
</evidence>
<organism evidence="1 2">
    <name type="scientific">Ancylostoma caninum</name>
    <name type="common">Dog hookworm</name>
    <dbReference type="NCBI Taxonomy" id="29170"/>
    <lineage>
        <taxon>Eukaryota</taxon>
        <taxon>Metazoa</taxon>
        <taxon>Ecdysozoa</taxon>
        <taxon>Nematoda</taxon>
        <taxon>Chromadorea</taxon>
        <taxon>Rhabditida</taxon>
        <taxon>Rhabditina</taxon>
        <taxon>Rhabditomorpha</taxon>
        <taxon>Strongyloidea</taxon>
        <taxon>Ancylostomatidae</taxon>
        <taxon>Ancylostomatinae</taxon>
        <taxon>Ancylostoma</taxon>
    </lineage>
</organism>
<sequence>MYSREDAIRPNQSSQAQLTVLEGVCQSSCGVRGVVGTNGESAHVQLISVTGLVTVLDGSALGVAWSMDRANGGVSRSGGGVTGANGSTDHPKFVIDRGVHLASTADLW</sequence>
<proteinExistence type="predicted"/>